<feature type="compositionally biased region" description="Polar residues" evidence="3">
    <location>
        <begin position="1087"/>
        <end position="1099"/>
    </location>
</feature>
<dbReference type="Pfam" id="PF24681">
    <property type="entry name" value="Kelch_KLHDC2_KLHL20_DRC7"/>
    <property type="match status" value="1"/>
</dbReference>
<dbReference type="Proteomes" id="UP000674179">
    <property type="component" value="Chromosome 24"/>
</dbReference>
<feature type="compositionally biased region" description="Polar residues" evidence="3">
    <location>
        <begin position="278"/>
        <end position="290"/>
    </location>
</feature>
<dbReference type="InterPro" id="IPR015915">
    <property type="entry name" value="Kelch-typ_b-propeller"/>
</dbReference>
<comment type="caution">
    <text evidence="4">The sequence shown here is derived from an EMBL/GenBank/DDBJ whole genome shotgun (WGS) entry which is preliminary data.</text>
</comment>
<organism evidence="4 5">
    <name type="scientific">Leishmania enriettii</name>
    <dbReference type="NCBI Taxonomy" id="5663"/>
    <lineage>
        <taxon>Eukaryota</taxon>
        <taxon>Discoba</taxon>
        <taxon>Euglenozoa</taxon>
        <taxon>Kinetoplastea</taxon>
        <taxon>Metakinetoplastina</taxon>
        <taxon>Trypanosomatida</taxon>
        <taxon>Trypanosomatidae</taxon>
        <taxon>Leishmaniinae</taxon>
        <taxon>Leishmania</taxon>
    </lineage>
</organism>
<name>A0A836KU04_LEIEN</name>
<evidence type="ECO:0000256" key="1">
    <source>
        <dbReference type="ARBA" id="ARBA00022441"/>
    </source>
</evidence>
<gene>
    <name evidence="4" type="ORF">CUR178_04892</name>
</gene>
<evidence type="ECO:0000256" key="2">
    <source>
        <dbReference type="ARBA" id="ARBA00022737"/>
    </source>
</evidence>
<feature type="region of interest" description="Disordered" evidence="3">
    <location>
        <begin position="220"/>
        <end position="239"/>
    </location>
</feature>
<dbReference type="InterPro" id="IPR006652">
    <property type="entry name" value="Kelch_1"/>
</dbReference>
<dbReference type="RefSeq" id="XP_067692643.1">
    <property type="nucleotide sequence ID" value="XM_067836588.1"/>
</dbReference>
<feature type="region of interest" description="Disordered" evidence="3">
    <location>
        <begin position="983"/>
        <end position="1002"/>
    </location>
</feature>
<evidence type="ECO:0000256" key="3">
    <source>
        <dbReference type="SAM" id="MobiDB-lite"/>
    </source>
</evidence>
<dbReference type="Gene3D" id="2.120.10.80">
    <property type="entry name" value="Kelch-type beta propeller"/>
    <property type="match status" value="3"/>
</dbReference>
<feature type="compositionally biased region" description="Low complexity" evidence="3">
    <location>
        <begin position="228"/>
        <end position="239"/>
    </location>
</feature>
<feature type="region of interest" description="Disordered" evidence="3">
    <location>
        <begin position="268"/>
        <end position="315"/>
    </location>
</feature>
<dbReference type="OrthoDB" id="266141at2759"/>
<sequence>MVNEQRTLPFPSTSEEGSYKRSERAKLCRGTIIMSAFTIASPRCEMGVTQGCRKCINDECNEEKRQYFLRQQCPQRMSWVRICGNALPAIASFEEAAVHSLRTSHCLSTIFSVSSGPWEDPRHFRTPSGSHDGGRRANVSDGTAPARDASFSSGSDMDSGVVLQPPARFGHTAVLYKDSQILVFGGKASEEHYFNDVYRYDASTRRWTCLQEECAEEPPAALVTSEHGSGSPSYAPAPPGSLSFSSALSPLASARWVEAALLSAPLTGAAETDPPSPHYSSDSANKSGSQEWGKGAAHHHQSTLEDARPTTRAGSLRDGVSIDCNSFLGSGVAQRRRPAGRVGHAAALYQDTMYILSGERLGRYCDDMWALDIPSLSWHKECNLPFSPRKGHTMHLLPADFTAARARQDMLVVFGGLVKASRVRPRPADPELPASSQGEGDFACVPTNAVLLYYPTQRRWCQLKTCGEQPCARFYHVSQLITGTALLLVFGGRSATPAQMGDGAAAAMEGAFLNDLHILDVSTGFWRHIRDVIGDIPSPRMCAASVFVNDTFGVFAGGGDTYCEDAFEFSLQSCRWRRLKPNNQPACSRPTVTYTKDRLVFFGGFAPRTGVMSCTMELCLSPLSLKNQCLLWWYRCAFEKHIRSCTKSRAAEMEEKTAAAAAMERGGCSWYTGCGGQVTLQCSPAVTAHSSPLATPRPWCGNRRLRRPAPLRVPSFDHSGALSAAASAWGGGPLATHSSARAALTLSPTPPYSPSSPVVFSPLSRASKSMPSLQDGSSTNMNLTDGGTVYAPGGGGTTTAFCSPASIVLPAQNLFPSCPATAITSSRSPSQAGSPDTVSTLASTSQTHLWPHMAATFVHNTQAAIHGGSSAMAHSHGCGLPVASEATLLAGVSDCTRRCSAPSPVTTLPHSAAGPLLCSLPSPPHNASLCRSPHPPPVTATGEQPAPACFMTNYARNLGGYVAASFPRVGRCISNQVAPPPHAGGSLPAAASANSGRRGGNGGARGGSLCYSACARPPVSPLQGRTTRVDVALLGSSPSPQPMFEPGAGVVGCRQSPPFVRGPNSAARNSSGSVFASPKQHLLDPQQHMQPHGSTQLAESTSSRASSAHSSHSASTTLVAHRSSAYAKHTIQRLEGTSGPYLLQALAARLKRHEAEATKDKRTL</sequence>
<dbReference type="PANTHER" id="PTHR46093">
    <property type="entry name" value="ACYL-COA-BINDING DOMAIN-CONTAINING PROTEIN 5"/>
    <property type="match status" value="1"/>
</dbReference>
<dbReference type="SUPFAM" id="SSF117281">
    <property type="entry name" value="Kelch motif"/>
    <property type="match status" value="1"/>
</dbReference>
<feature type="region of interest" description="Disordered" evidence="3">
    <location>
        <begin position="766"/>
        <end position="785"/>
    </location>
</feature>
<dbReference type="KEGG" id="lenr:94172098"/>
<keyword evidence="5" id="KW-1185">Reference proteome</keyword>
<keyword evidence="1" id="KW-0880">Kelch repeat</keyword>
<feature type="compositionally biased region" description="Polar residues" evidence="3">
    <location>
        <begin position="766"/>
        <end position="783"/>
    </location>
</feature>
<dbReference type="AlphaFoldDB" id="A0A836KU04"/>
<dbReference type="SUPFAM" id="SSF50965">
    <property type="entry name" value="Galactose oxidase, central domain"/>
    <property type="match status" value="1"/>
</dbReference>
<accession>A0A836KU04</accession>
<dbReference type="PANTHER" id="PTHR46093:SF18">
    <property type="entry name" value="FIBRONECTIN TYPE-III DOMAIN-CONTAINING PROTEIN"/>
    <property type="match status" value="1"/>
</dbReference>
<dbReference type="InterPro" id="IPR011043">
    <property type="entry name" value="Gal_Oxase/kelch_b-propeller"/>
</dbReference>
<evidence type="ECO:0000313" key="4">
    <source>
        <dbReference type="EMBL" id="KAG5478178.1"/>
    </source>
</evidence>
<feature type="region of interest" description="Disordered" evidence="3">
    <location>
        <begin position="1035"/>
        <end position="1121"/>
    </location>
</feature>
<proteinExistence type="predicted"/>
<dbReference type="Pfam" id="PF01344">
    <property type="entry name" value="Kelch_1"/>
    <property type="match status" value="1"/>
</dbReference>
<keyword evidence="2" id="KW-0677">Repeat</keyword>
<dbReference type="GeneID" id="94172098"/>
<reference evidence="4 5" key="1">
    <citation type="submission" date="2021-02" db="EMBL/GenBank/DDBJ databases">
        <title>Leishmania (Mundinia) enrietti genome sequencing and assembly.</title>
        <authorList>
            <person name="Almutairi H."/>
            <person name="Gatherer D."/>
        </authorList>
    </citation>
    <scope>NUCLEOTIDE SEQUENCE [LARGE SCALE GENOMIC DNA]</scope>
    <source>
        <strain evidence="4">CUR178</strain>
    </source>
</reference>
<feature type="compositionally biased region" description="Low complexity" evidence="3">
    <location>
        <begin position="1100"/>
        <end position="1117"/>
    </location>
</feature>
<protein>
    <submittedName>
        <fullName evidence="4">Uncharacterized protein</fullName>
    </submittedName>
</protein>
<feature type="region of interest" description="Disordered" evidence="3">
    <location>
        <begin position="121"/>
        <end position="158"/>
    </location>
</feature>
<dbReference type="EMBL" id="JAFHKP010000024">
    <property type="protein sequence ID" value="KAG5478178.1"/>
    <property type="molecule type" value="Genomic_DNA"/>
</dbReference>
<evidence type="ECO:0000313" key="5">
    <source>
        <dbReference type="Proteomes" id="UP000674179"/>
    </source>
</evidence>